<dbReference type="eggNOG" id="KOG0058">
    <property type="taxonomic scope" value="Eukaryota"/>
</dbReference>
<comment type="subcellular location">
    <subcellularLocation>
        <location evidence="1">Endomembrane system</location>
        <topology evidence="1">Multi-pass membrane protein</topology>
    </subcellularLocation>
</comment>
<dbReference type="SMART" id="SM00382">
    <property type="entry name" value="AAA"/>
    <property type="match status" value="1"/>
</dbReference>
<feature type="transmembrane region" description="Helical" evidence="11">
    <location>
        <begin position="106"/>
        <end position="125"/>
    </location>
</feature>
<dbReference type="PROSITE" id="PS50893">
    <property type="entry name" value="ABC_TRANSPORTER_2"/>
    <property type="match status" value="1"/>
</dbReference>
<dbReference type="GO" id="GO:0015421">
    <property type="term" value="F:ABC-type oligopeptide transporter activity"/>
    <property type="evidence" value="ECO:0007669"/>
    <property type="project" value="TreeGrafter"/>
</dbReference>
<feature type="transmembrane region" description="Helical" evidence="11">
    <location>
        <begin position="203"/>
        <end position="227"/>
    </location>
</feature>
<keyword evidence="7" id="KW-0653">Protein transport</keyword>
<feature type="transmembrane region" description="Helical" evidence="11">
    <location>
        <begin position="67"/>
        <end position="86"/>
    </location>
</feature>
<evidence type="ECO:0000256" key="2">
    <source>
        <dbReference type="ARBA" id="ARBA00006493"/>
    </source>
</evidence>
<evidence type="ECO:0000256" key="8">
    <source>
        <dbReference type="ARBA" id="ARBA00022967"/>
    </source>
</evidence>
<evidence type="ECO:0000256" key="11">
    <source>
        <dbReference type="SAM" id="Phobius"/>
    </source>
</evidence>
<dbReference type="InterPro" id="IPR011527">
    <property type="entry name" value="ABC1_TM_dom"/>
</dbReference>
<dbReference type="PRINTS" id="PR01897">
    <property type="entry name" value="TAP2PROTEIN"/>
</dbReference>
<dbReference type="Proteomes" id="UP000008672">
    <property type="component" value="Unassembled WGS sequence"/>
</dbReference>
<dbReference type="GO" id="GO:0016887">
    <property type="term" value="F:ATP hydrolysis activity"/>
    <property type="evidence" value="ECO:0007669"/>
    <property type="project" value="InterPro"/>
</dbReference>
<dbReference type="CDD" id="cd18590">
    <property type="entry name" value="ABC_6TM_TAP2"/>
    <property type="match status" value="1"/>
</dbReference>
<dbReference type="InterPro" id="IPR039421">
    <property type="entry name" value="Type_1_exporter"/>
</dbReference>
<keyword evidence="9 11" id="KW-1133">Transmembrane helix</keyword>
<dbReference type="InterPro" id="IPR017871">
    <property type="entry name" value="ABC_transporter-like_CS"/>
</dbReference>
<evidence type="ECO:0000256" key="6">
    <source>
        <dbReference type="ARBA" id="ARBA00022840"/>
    </source>
</evidence>
<dbReference type="EMBL" id="AFYH01116003">
    <property type="status" value="NOT_ANNOTATED_CDS"/>
    <property type="molecule type" value="Genomic_DNA"/>
</dbReference>
<dbReference type="GO" id="GO:0019885">
    <property type="term" value="P:antigen processing and presentation of endogenous peptide antigen via MHC class I"/>
    <property type="evidence" value="ECO:0007669"/>
    <property type="project" value="InterPro"/>
</dbReference>
<feature type="domain" description="ABC transporter" evidence="12">
    <location>
        <begin position="479"/>
        <end position="715"/>
    </location>
</feature>
<dbReference type="GO" id="GO:0015440">
    <property type="term" value="F:ABC-type peptide transporter activity"/>
    <property type="evidence" value="ECO:0007669"/>
    <property type="project" value="InterPro"/>
</dbReference>
<evidence type="ECO:0000256" key="5">
    <source>
        <dbReference type="ARBA" id="ARBA00022741"/>
    </source>
</evidence>
<dbReference type="PANTHER" id="PTHR43394:SF14">
    <property type="entry name" value="TRANSPORTER 2, ATP BINDING CASSETTE SUBFAMILY B"/>
    <property type="match status" value="1"/>
</dbReference>
<dbReference type="GO" id="GO:0042825">
    <property type="term" value="C:TAP complex"/>
    <property type="evidence" value="ECO:0007669"/>
    <property type="project" value="InterPro"/>
</dbReference>
<dbReference type="EMBL" id="AFYH01116002">
    <property type="status" value="NOT_ANNOTATED_CDS"/>
    <property type="molecule type" value="Genomic_DNA"/>
</dbReference>
<evidence type="ECO:0000256" key="4">
    <source>
        <dbReference type="ARBA" id="ARBA00022692"/>
    </source>
</evidence>
<evidence type="ECO:0000256" key="7">
    <source>
        <dbReference type="ARBA" id="ARBA00022856"/>
    </source>
</evidence>
<dbReference type="GO" id="GO:0042287">
    <property type="term" value="F:MHC protein binding"/>
    <property type="evidence" value="ECO:0007669"/>
    <property type="project" value="InterPro"/>
</dbReference>
<dbReference type="InterPro" id="IPR003439">
    <property type="entry name" value="ABC_transporter-like_ATP-bd"/>
</dbReference>
<sequence length="720" mass="79847">MKAALLLCLVPPLADVCFLSLLQQGLGGSRLLQPLSIWMEALFRFCTLFLLWLAVSPKVAQSSEVAPSPATGIFCLSTLCFVTPVFEGVKRLLYPDTPASVPLGSCSWTCVSFTYVASALAFLLWNCLLASSGDGSEDETRDKKARATMRRLLTYSKPDVPYLSGAFVFLTFAVIGETFIPYYTGKVIDILGTTYNSSVFTTAIFFMCISSMGSSLAAGCRGGLFMFTFSRLNNRIRNLLFKSVVNQDIGFFESVRTGDITTRLSTDTTLMSRSIAANVNIFLRSLVKTLGIYSFMFSLSWQLTVLTFIESPVTIFAQKLYNTYYQDLVKEVQTSMAKSGEVAAETISSIKTVRSFATEDDESKRYDSKLMDTHNLKTKRDFVRAVYLLFRRMLQLSMQVLILYCGKLLIESGRMSSGNLVSFILYQMDVGSYIQTLVHIYGAMIHSVGAAEKVFEYLDRKPAVSTEGSLVKETLRGHVEFRNVSFSYPSRSDIQVLKNVSFDLKPGEITALVGPSGGGKSTCVCLLERFYKPQSGEILLDGVPIQQYDHKYLHKQVALVGQEPVLFAGSVRDNISYGIQNSSMADVTAAAHSANAHGFIESLENSYETDAGEKGGQLSGGQKQRIAIARALIREPQVLIMDEATSSLDIDSEYKVIQESLSRIEDQTILVIAHRLKTVEKADKIIVIENGEVVEQGNHLQLLEQKGCYYKLVQRLFNEK</sequence>
<reference evidence="14" key="2">
    <citation type="submission" date="2025-08" db="UniProtKB">
        <authorList>
            <consortium name="Ensembl"/>
        </authorList>
    </citation>
    <scope>IDENTIFICATION</scope>
</reference>
<feature type="domain" description="ABC transmembrane type-1" evidence="13">
    <location>
        <begin position="165"/>
        <end position="446"/>
    </location>
</feature>
<dbReference type="Gene3D" id="3.40.50.300">
    <property type="entry name" value="P-loop containing nucleotide triphosphate hydrolases"/>
    <property type="match status" value="1"/>
</dbReference>
<keyword evidence="10 11" id="KW-0472">Membrane</keyword>
<dbReference type="GeneTree" id="ENSGT00940000155431"/>
<dbReference type="InterPro" id="IPR036640">
    <property type="entry name" value="ABC1_TM_sf"/>
</dbReference>
<evidence type="ECO:0000256" key="3">
    <source>
        <dbReference type="ARBA" id="ARBA00022448"/>
    </source>
</evidence>
<evidence type="ECO:0000256" key="1">
    <source>
        <dbReference type="ARBA" id="ARBA00004127"/>
    </source>
</evidence>
<reference evidence="15" key="1">
    <citation type="submission" date="2011-08" db="EMBL/GenBank/DDBJ databases">
        <title>The draft genome of Latimeria chalumnae.</title>
        <authorList>
            <person name="Di Palma F."/>
            <person name="Alfoldi J."/>
            <person name="Johnson J."/>
            <person name="Berlin A."/>
            <person name="Gnerre S."/>
            <person name="Jaffe D."/>
            <person name="MacCallum I."/>
            <person name="Young S."/>
            <person name="Walker B.J."/>
            <person name="Lander E."/>
            <person name="Lindblad-Toh K."/>
        </authorList>
    </citation>
    <scope>NUCLEOTIDE SEQUENCE [LARGE SCALE GENOMIC DNA]</scope>
    <source>
        <strain evidence="15">Wild caught</strain>
    </source>
</reference>
<dbReference type="PROSITE" id="PS50929">
    <property type="entry name" value="ABC_TM1F"/>
    <property type="match status" value="1"/>
</dbReference>
<keyword evidence="4 11" id="KW-0812">Transmembrane</keyword>
<accession>H3B1R8</accession>
<dbReference type="InterPro" id="IPR005293">
    <property type="entry name" value="Tap2/ABCB3"/>
</dbReference>
<dbReference type="AlphaFoldDB" id="H3B1R8"/>
<dbReference type="InterPro" id="IPR003593">
    <property type="entry name" value="AAA+_ATPase"/>
</dbReference>
<gene>
    <name evidence="14" type="primary">LOC102358508</name>
</gene>
<dbReference type="InParanoid" id="H3B1R8"/>
<proteinExistence type="inferred from homology"/>
<evidence type="ECO:0000256" key="10">
    <source>
        <dbReference type="ARBA" id="ARBA00023136"/>
    </source>
</evidence>
<feature type="transmembrane region" description="Helical" evidence="11">
    <location>
        <begin position="35"/>
        <end position="55"/>
    </location>
</feature>
<dbReference type="Ensembl" id="ENSLACT00000015949.1">
    <property type="protein sequence ID" value="ENSLACP00000015839.1"/>
    <property type="gene ID" value="ENSLACG00000013948.1"/>
</dbReference>
<dbReference type="PROSITE" id="PS00211">
    <property type="entry name" value="ABC_TRANSPORTER_1"/>
    <property type="match status" value="1"/>
</dbReference>
<organism evidence="14 15">
    <name type="scientific">Latimeria chalumnae</name>
    <name type="common">Coelacanth</name>
    <dbReference type="NCBI Taxonomy" id="7897"/>
    <lineage>
        <taxon>Eukaryota</taxon>
        <taxon>Metazoa</taxon>
        <taxon>Chordata</taxon>
        <taxon>Craniata</taxon>
        <taxon>Vertebrata</taxon>
        <taxon>Euteleostomi</taxon>
        <taxon>Coelacanthiformes</taxon>
        <taxon>Coelacanthidae</taxon>
        <taxon>Latimeria</taxon>
    </lineage>
</organism>
<keyword evidence="6" id="KW-0067">ATP-binding</keyword>
<keyword evidence="3" id="KW-0813">Transport</keyword>
<name>H3B1R8_LATCH</name>
<keyword evidence="15" id="KW-1185">Reference proteome</keyword>
<dbReference type="PIRSF" id="PIRSF002773">
    <property type="entry name" value="ABC_prm/ATPase_B"/>
    <property type="match status" value="1"/>
</dbReference>
<dbReference type="Pfam" id="PF00005">
    <property type="entry name" value="ABC_tran"/>
    <property type="match status" value="1"/>
</dbReference>
<dbReference type="InterPro" id="IPR027417">
    <property type="entry name" value="P-loop_NTPase"/>
</dbReference>
<keyword evidence="8" id="KW-1278">Translocase</keyword>
<protein>
    <submittedName>
        <fullName evidence="14">Transporter 2, ATP binding cassette subfamily B member</fullName>
    </submittedName>
</protein>
<evidence type="ECO:0000259" key="12">
    <source>
        <dbReference type="PROSITE" id="PS50893"/>
    </source>
</evidence>
<feature type="transmembrane region" description="Helical" evidence="11">
    <location>
        <begin position="160"/>
        <end position="183"/>
    </location>
</feature>
<dbReference type="STRING" id="7897.ENSLACP00000015839"/>
<comment type="similarity">
    <text evidence="2">Belongs to the ABC transporter superfamily. ABCB family. MHC peptide exporter (TC 3.A.1.209) subfamily.</text>
</comment>
<dbReference type="EMBL" id="AFYH01116001">
    <property type="status" value="NOT_ANNOTATED_CDS"/>
    <property type="molecule type" value="Genomic_DNA"/>
</dbReference>
<keyword evidence="7" id="KW-0571">Peptide transport</keyword>
<evidence type="ECO:0000259" key="13">
    <source>
        <dbReference type="PROSITE" id="PS50929"/>
    </source>
</evidence>
<keyword evidence="5" id="KW-0547">Nucleotide-binding</keyword>
<dbReference type="FunFam" id="3.40.50.300:FF:000140">
    <property type="entry name" value="Lipid A export ATP-binding/permease protein MsbA"/>
    <property type="match status" value="1"/>
</dbReference>
<dbReference type="HOGENOM" id="CLU_000604_84_3_1"/>
<evidence type="ECO:0000313" key="15">
    <source>
        <dbReference type="Proteomes" id="UP000008672"/>
    </source>
</evidence>
<dbReference type="Gene3D" id="1.20.1560.10">
    <property type="entry name" value="ABC transporter type 1, transmembrane domain"/>
    <property type="match status" value="1"/>
</dbReference>
<dbReference type="PANTHER" id="PTHR43394">
    <property type="entry name" value="ATP-DEPENDENT PERMEASE MDL1, MITOCHONDRIAL"/>
    <property type="match status" value="1"/>
</dbReference>
<dbReference type="Pfam" id="PF00664">
    <property type="entry name" value="ABC_membrane"/>
    <property type="match status" value="1"/>
</dbReference>
<dbReference type="OMA" id="YTKPFNE"/>
<dbReference type="SUPFAM" id="SSF52540">
    <property type="entry name" value="P-loop containing nucleoside triphosphate hydrolases"/>
    <property type="match status" value="1"/>
</dbReference>
<feature type="transmembrane region" description="Helical" evidence="11">
    <location>
        <begin position="290"/>
        <end position="309"/>
    </location>
</feature>
<dbReference type="FunFam" id="1.20.1560.10:FF:000058">
    <property type="entry name" value="ABC transporter B family member 25"/>
    <property type="match status" value="1"/>
</dbReference>
<evidence type="ECO:0000256" key="9">
    <source>
        <dbReference type="ARBA" id="ARBA00022989"/>
    </source>
</evidence>
<dbReference type="EMBL" id="AFYH01116000">
    <property type="status" value="NOT_ANNOTATED_CDS"/>
    <property type="molecule type" value="Genomic_DNA"/>
</dbReference>
<dbReference type="GO" id="GO:0005524">
    <property type="term" value="F:ATP binding"/>
    <property type="evidence" value="ECO:0007669"/>
    <property type="project" value="UniProtKB-KW"/>
</dbReference>
<evidence type="ECO:0000313" key="14">
    <source>
        <dbReference type="Ensembl" id="ENSLACP00000015839.1"/>
    </source>
</evidence>
<reference evidence="14" key="3">
    <citation type="submission" date="2025-09" db="UniProtKB">
        <authorList>
            <consortium name="Ensembl"/>
        </authorList>
    </citation>
    <scope>IDENTIFICATION</scope>
</reference>
<dbReference type="SUPFAM" id="SSF90123">
    <property type="entry name" value="ABC transporter transmembrane region"/>
    <property type="match status" value="1"/>
</dbReference>